<dbReference type="EMBL" id="LVVM01006152">
    <property type="protein sequence ID" value="OJA08865.1"/>
    <property type="molecule type" value="Genomic_DNA"/>
</dbReference>
<proteinExistence type="predicted"/>
<sequence>MSPFSNLPIEILEHIAFHLLDHDTSSIVPLLQSSKRINDVLAFSNNSHLYSRLFRSTFDYAASARRLGPRTHDAPHQAHQLTRYSSALSCIRRGNIYASDDHLLAAFSASFALLTENDAKNRHHLEAAGLPDFVDEFVRKRLYEDCSSSNGWPQESPINSLALWLLWYTSTDGMSSFLRQRIFSNAPSERLKAETPARRSEIIKLVLPFVIVPFRYPSTYAPHNHFTMPLTDNFDGHLRQSSIAAHGNFPIYRSDRVLTTHFYDRREFKIGIPLASTAAKLIFFSRRQVTSIGVPIHLPLNRAHAVQLGFADRIGPTQEDVHELNQHKVVNLVAPSHDDHDSTIVSPSSTHDDDWYRLTDCIDPMEASSLKNTHYTHGSATGLWQGRLLIPTETAFTNILQETHLREDFNEQRLFLNAAPMFMRLREYHCIDPQVPIPTGGANDGFDDGIANAWMPNGMRIPEERDGGKLVFNHHGRAYTYEAYRPGQASSHDETTCEGCLDRGSCNMIYRENDEEYLLGRSNDGDADVAMEEEDDAQFIAHASSQYGSHIDSIMAQNGDVMEEDADVEEDMTDVEEDTTDVEEDTTDVVDADNHHEEYFVERKCNGVLDIALVGETDYKHGQAWNHYRFYGRVREWDGLVALVRIPAQPQHLTAQGLGVWVFSGYIVGGRNFVGTWRSLGGHDPSLPTLESAFAMTRRDEEGAGHS</sequence>
<dbReference type="AlphaFoldDB" id="A0A1J8Q589"/>
<reference evidence="1 2" key="1">
    <citation type="submission" date="2016-03" db="EMBL/GenBank/DDBJ databases">
        <title>Comparative genomics of the ectomycorrhizal sister species Rhizopogon vinicolor and Rhizopogon vesiculosus (Basidiomycota: Boletales) reveals a divergence of the mating type B locus.</title>
        <authorList>
            <person name="Mujic A.B."/>
            <person name="Kuo A."/>
            <person name="Tritt A."/>
            <person name="Lipzen A."/>
            <person name="Chen C."/>
            <person name="Johnson J."/>
            <person name="Sharma A."/>
            <person name="Barry K."/>
            <person name="Grigoriev I.V."/>
            <person name="Spatafora J.W."/>
        </authorList>
    </citation>
    <scope>NUCLEOTIDE SEQUENCE [LARGE SCALE GENOMIC DNA]</scope>
    <source>
        <strain evidence="1 2">AM-OR11-056</strain>
    </source>
</reference>
<organism evidence="1 2">
    <name type="scientific">Rhizopogon vesiculosus</name>
    <dbReference type="NCBI Taxonomy" id="180088"/>
    <lineage>
        <taxon>Eukaryota</taxon>
        <taxon>Fungi</taxon>
        <taxon>Dikarya</taxon>
        <taxon>Basidiomycota</taxon>
        <taxon>Agaricomycotina</taxon>
        <taxon>Agaricomycetes</taxon>
        <taxon>Agaricomycetidae</taxon>
        <taxon>Boletales</taxon>
        <taxon>Suillineae</taxon>
        <taxon>Rhizopogonaceae</taxon>
        <taxon>Rhizopogon</taxon>
    </lineage>
</organism>
<dbReference type="Proteomes" id="UP000183567">
    <property type="component" value="Unassembled WGS sequence"/>
</dbReference>
<evidence type="ECO:0008006" key="3">
    <source>
        <dbReference type="Google" id="ProtNLM"/>
    </source>
</evidence>
<name>A0A1J8Q589_9AGAM</name>
<evidence type="ECO:0000313" key="1">
    <source>
        <dbReference type="EMBL" id="OJA08865.1"/>
    </source>
</evidence>
<dbReference type="STRING" id="180088.A0A1J8Q589"/>
<gene>
    <name evidence="1" type="ORF">AZE42_01745</name>
</gene>
<protein>
    <recommendedName>
        <fullName evidence="3">F-box domain-containing protein</fullName>
    </recommendedName>
</protein>
<accession>A0A1J8Q589</accession>
<keyword evidence="2" id="KW-1185">Reference proteome</keyword>
<comment type="caution">
    <text evidence="1">The sequence shown here is derived from an EMBL/GenBank/DDBJ whole genome shotgun (WGS) entry which is preliminary data.</text>
</comment>
<dbReference type="OrthoDB" id="5595695at2759"/>
<evidence type="ECO:0000313" key="2">
    <source>
        <dbReference type="Proteomes" id="UP000183567"/>
    </source>
</evidence>